<protein>
    <submittedName>
        <fullName evidence="2">Uncharacterized protein</fullName>
    </submittedName>
</protein>
<keyword evidence="3" id="KW-1185">Reference proteome</keyword>
<dbReference type="EMBL" id="CP001357">
    <property type="protein sequence ID" value="ACN83369.1"/>
    <property type="molecule type" value="Genomic_DNA"/>
</dbReference>
<accession>A0A3B6V9A3</accession>
<dbReference type="GeneID" id="63961986"/>
<evidence type="ECO:0000313" key="3">
    <source>
        <dbReference type="Proteomes" id="UP000001803"/>
    </source>
</evidence>
<feature type="region of interest" description="Disordered" evidence="1">
    <location>
        <begin position="36"/>
        <end position="63"/>
    </location>
</feature>
<dbReference type="KEGG" id="bhy:BHWA1_00876"/>
<proteinExistence type="predicted"/>
<evidence type="ECO:0000256" key="1">
    <source>
        <dbReference type="SAM" id="MobiDB-lite"/>
    </source>
</evidence>
<dbReference type="Proteomes" id="UP000001803">
    <property type="component" value="Chromosome"/>
</dbReference>
<name>A0A3B6V9A3_BRAHW</name>
<dbReference type="AlphaFoldDB" id="A0A3B6V9A3"/>
<evidence type="ECO:0000313" key="2">
    <source>
        <dbReference type="EMBL" id="ACN83369.1"/>
    </source>
</evidence>
<dbReference type="STRING" id="565034.BHWA1_00876"/>
<gene>
    <name evidence="2" type="ordered locus">BHWA1_00876</name>
</gene>
<sequence>MKKIIFLLIILFVSFTFIISCGNYFNPRYYYNNRGSSSEGNVPDNPDLGGGGEGLAPEDDPFQTGDWNRPDYGGFTLDLDNLVIRADFDGNNRPTYRLEKGTWDPYPASNAYKNGGNLSCEAGNFSIGSVTYYLYKGKNPNYSIDSKYNQSSRLERFYFYRLKGSSAGKDVNNYLICIDKYSKLVFAFAVPMAWENVLIKYMPISWGAVESGYEIYETGGEVYFNKTDGIQYFYEYDPVGIVHEDGTIEIYQWCSDSIGNNKLYGPRVEGNKIDLSRPIASKGVAGRSPYMPIKVEATVKDNVTIMAKSFKNISARSAEGYLSWSLKPQYDDIRDYGYFTYTISASAYNSEISDGTLTDIEHLDPRDSSLTGMIYVNEVKKIDKNNYINFNSSKSFEIKNINENVCIDLASRIFKYNTLKAIGITCIDTDNFGKGGSGEVASKDMPKLKLKYDADNEQFVVDIANSVMNNDGLSTTISYYTPDFTLKRGETKDLTIRYKWMKGNDASNGEEVEVTYSLKFESVE</sequence>
<dbReference type="RefSeq" id="WP_012670418.1">
    <property type="nucleotide sequence ID" value="NC_012225.1"/>
</dbReference>
<dbReference type="PROSITE" id="PS51257">
    <property type="entry name" value="PROKAR_LIPOPROTEIN"/>
    <property type="match status" value="1"/>
</dbReference>
<organism evidence="2 3">
    <name type="scientific">Brachyspira hyodysenteriae (strain ATCC 49526 / WA1)</name>
    <dbReference type="NCBI Taxonomy" id="565034"/>
    <lineage>
        <taxon>Bacteria</taxon>
        <taxon>Pseudomonadati</taxon>
        <taxon>Spirochaetota</taxon>
        <taxon>Spirochaetia</taxon>
        <taxon>Brachyspirales</taxon>
        <taxon>Brachyspiraceae</taxon>
        <taxon>Brachyspira</taxon>
    </lineage>
</organism>
<reference evidence="2 3" key="1">
    <citation type="journal article" date="2009" name="PLoS ONE">
        <title>Genome sequence of the pathogenic intestinal spirochete Brachyspira hyodysenteriae reveals adaptations to its lifestyle in the porcine large intestine.</title>
        <authorList>
            <person name="Bellgard M.I."/>
            <person name="Wanchanthuek P."/>
            <person name="La T."/>
            <person name="Ryan K."/>
            <person name="Moolhuijzen P."/>
            <person name="Albertyn Z."/>
            <person name="Shaban B."/>
            <person name="Motro Y."/>
            <person name="Dunn D.S."/>
            <person name="Schibeci D."/>
            <person name="Hunter A."/>
            <person name="Barrero R."/>
            <person name="Phillips N.D."/>
            <person name="Hampson D.J."/>
        </authorList>
    </citation>
    <scope>NUCLEOTIDE SEQUENCE [LARGE SCALE GENOMIC DNA]</scope>
    <source>
        <strain evidence="3">ATCC 49526 / WA1</strain>
    </source>
</reference>